<protein>
    <recommendedName>
        <fullName evidence="2">Histone-lysine N-methyltransferase, H3 lysine-79 specific</fullName>
        <ecNumber evidence="1">2.1.1.360</ecNumber>
    </recommendedName>
    <alternativeName>
        <fullName evidence="4">Histone H3-K79 methyltransferase</fullName>
    </alternativeName>
</protein>
<evidence type="ECO:0000256" key="3">
    <source>
        <dbReference type="ARBA" id="ARBA00022853"/>
    </source>
</evidence>
<proteinExistence type="predicted"/>
<dbReference type="EMBL" id="JNBR01000446">
    <property type="protein sequence ID" value="OQR92702.1"/>
    <property type="molecule type" value="Genomic_DNA"/>
</dbReference>
<sequence>MPSDGPGLDVCEEEAAPAAGVDVAAIFASLYKDHSFLRAKEISRAERCTHGYTSTTLTYGEVDFGPFCTLMELLIAHHEVLTKPGGTFLDIGCGTGRPVFAAALLHDFDACIGFEILADLAATAQEIARLWHHEKKALNALKRRTRIQICHEDATEVEWPAAD</sequence>
<evidence type="ECO:0000256" key="1">
    <source>
        <dbReference type="ARBA" id="ARBA00012190"/>
    </source>
</evidence>
<reference evidence="7 8" key="1">
    <citation type="journal article" date="2014" name="Genome Biol. Evol.">
        <title>The secreted proteins of Achlya hypogyna and Thraustotheca clavata identify the ancestral oomycete secretome and reveal gene acquisitions by horizontal gene transfer.</title>
        <authorList>
            <person name="Misner I."/>
            <person name="Blouin N."/>
            <person name="Leonard G."/>
            <person name="Richards T.A."/>
            <person name="Lane C.E."/>
        </authorList>
    </citation>
    <scope>NUCLEOTIDE SEQUENCE [LARGE SCALE GENOMIC DNA]</scope>
    <source>
        <strain evidence="7 8">ATCC 48635</strain>
    </source>
</reference>
<dbReference type="CDD" id="cd02440">
    <property type="entry name" value="AdoMet_MTases"/>
    <property type="match status" value="1"/>
</dbReference>
<dbReference type="EC" id="2.1.1.360" evidence="1"/>
<dbReference type="PANTHER" id="PTHR21451">
    <property type="entry name" value="HISTONE H3 METHYLTRANSFERASE"/>
    <property type="match status" value="1"/>
</dbReference>
<name>A0A1V9Z465_ACHHY</name>
<dbReference type="GO" id="GO:0051726">
    <property type="term" value="P:regulation of cell cycle"/>
    <property type="evidence" value="ECO:0007669"/>
    <property type="project" value="InterPro"/>
</dbReference>
<evidence type="ECO:0000259" key="6">
    <source>
        <dbReference type="Pfam" id="PF08123"/>
    </source>
</evidence>
<dbReference type="SUPFAM" id="SSF53335">
    <property type="entry name" value="S-adenosyl-L-methionine-dependent methyltransferases"/>
    <property type="match status" value="1"/>
</dbReference>
<comment type="caution">
    <text evidence="7">The sequence shown here is derived from an EMBL/GenBank/DDBJ whole genome shotgun (WGS) entry which is preliminary data.</text>
</comment>
<evidence type="ECO:0000313" key="8">
    <source>
        <dbReference type="Proteomes" id="UP000243579"/>
    </source>
</evidence>
<dbReference type="Proteomes" id="UP000243579">
    <property type="component" value="Unassembled WGS sequence"/>
</dbReference>
<evidence type="ECO:0000256" key="5">
    <source>
        <dbReference type="ARBA" id="ARBA00047770"/>
    </source>
</evidence>
<evidence type="ECO:0000256" key="4">
    <source>
        <dbReference type="ARBA" id="ARBA00029821"/>
    </source>
</evidence>
<keyword evidence="3" id="KW-0156">Chromatin regulator</keyword>
<dbReference type="OrthoDB" id="443402at2759"/>
<keyword evidence="8" id="KW-1185">Reference proteome</keyword>
<evidence type="ECO:0000313" key="7">
    <source>
        <dbReference type="EMBL" id="OQR92702.1"/>
    </source>
</evidence>
<dbReference type="PANTHER" id="PTHR21451:SF19">
    <property type="entry name" value="ACTIVATED IN BLOCKED UNFOLDED PROTEIN RESPONSE"/>
    <property type="match status" value="1"/>
</dbReference>
<dbReference type="Pfam" id="PF08123">
    <property type="entry name" value="DOT1"/>
    <property type="match status" value="1"/>
</dbReference>
<dbReference type="AlphaFoldDB" id="A0A1V9Z465"/>
<dbReference type="Gene3D" id="3.40.50.150">
    <property type="entry name" value="Vaccinia Virus protein VP39"/>
    <property type="match status" value="1"/>
</dbReference>
<dbReference type="InterPro" id="IPR030445">
    <property type="entry name" value="H3-K79_meTrfase"/>
</dbReference>
<accession>A0A1V9Z465</accession>
<feature type="domain" description="DOT1" evidence="6">
    <location>
        <begin position="53"/>
        <end position="133"/>
    </location>
</feature>
<dbReference type="InterPro" id="IPR029063">
    <property type="entry name" value="SAM-dependent_MTases_sf"/>
</dbReference>
<feature type="non-terminal residue" evidence="7">
    <location>
        <position position="163"/>
    </location>
</feature>
<dbReference type="GO" id="GO:0140956">
    <property type="term" value="F:histone H3K79 trimethyltransferase activity"/>
    <property type="evidence" value="ECO:0007669"/>
    <property type="project" value="UniProtKB-EC"/>
</dbReference>
<comment type="catalytic activity">
    <reaction evidence="5">
        <text>L-lysyl(79)-[histone H3] + 3 S-adenosyl-L-methionine = N(6),N(6),N(6)-trimethyl-L-lysyl(79)-[histone H3] + 3 S-adenosyl-L-homocysteine + 3 H(+)</text>
        <dbReference type="Rhea" id="RHEA:60328"/>
        <dbReference type="Rhea" id="RHEA-COMP:15549"/>
        <dbReference type="Rhea" id="RHEA-COMP:15552"/>
        <dbReference type="ChEBI" id="CHEBI:15378"/>
        <dbReference type="ChEBI" id="CHEBI:29969"/>
        <dbReference type="ChEBI" id="CHEBI:57856"/>
        <dbReference type="ChEBI" id="CHEBI:59789"/>
        <dbReference type="ChEBI" id="CHEBI:61961"/>
        <dbReference type="EC" id="2.1.1.360"/>
    </reaction>
</comment>
<dbReference type="STRING" id="1202772.A0A1V9Z465"/>
<evidence type="ECO:0000256" key="2">
    <source>
        <dbReference type="ARBA" id="ARBA00020987"/>
    </source>
</evidence>
<organism evidence="7 8">
    <name type="scientific">Achlya hypogyna</name>
    <name type="common">Oomycete</name>
    <name type="synonym">Protoachlya hypogyna</name>
    <dbReference type="NCBI Taxonomy" id="1202772"/>
    <lineage>
        <taxon>Eukaryota</taxon>
        <taxon>Sar</taxon>
        <taxon>Stramenopiles</taxon>
        <taxon>Oomycota</taxon>
        <taxon>Saprolegniomycetes</taxon>
        <taxon>Saprolegniales</taxon>
        <taxon>Achlyaceae</taxon>
        <taxon>Achlya</taxon>
    </lineage>
</organism>
<gene>
    <name evidence="7" type="ORF">ACHHYP_03342</name>
</gene>
<dbReference type="InterPro" id="IPR025789">
    <property type="entry name" value="DOT1_dom"/>
</dbReference>